<feature type="compositionally biased region" description="Low complexity" evidence="1">
    <location>
        <begin position="406"/>
        <end position="417"/>
    </location>
</feature>
<feature type="compositionally biased region" description="Polar residues" evidence="1">
    <location>
        <begin position="496"/>
        <end position="505"/>
    </location>
</feature>
<accession>A0A811K931</accession>
<dbReference type="SMR" id="A0A811K931"/>
<name>A0A811K931_BURXY</name>
<feature type="region of interest" description="Disordered" evidence="1">
    <location>
        <begin position="475"/>
        <end position="539"/>
    </location>
</feature>
<gene>
    <name evidence="2" type="ORF">BXYJ_LOCUS2465</name>
</gene>
<organism evidence="2 3">
    <name type="scientific">Bursaphelenchus xylophilus</name>
    <name type="common">Pinewood nematode worm</name>
    <name type="synonym">Aphelenchoides xylophilus</name>
    <dbReference type="NCBI Taxonomy" id="6326"/>
    <lineage>
        <taxon>Eukaryota</taxon>
        <taxon>Metazoa</taxon>
        <taxon>Ecdysozoa</taxon>
        <taxon>Nematoda</taxon>
        <taxon>Chromadorea</taxon>
        <taxon>Rhabditida</taxon>
        <taxon>Tylenchina</taxon>
        <taxon>Tylenchomorpha</taxon>
        <taxon>Aphelenchoidea</taxon>
        <taxon>Aphelenchoididae</taxon>
        <taxon>Bursaphelenchus</taxon>
    </lineage>
</organism>
<feature type="compositionally biased region" description="Basic and acidic residues" evidence="1">
    <location>
        <begin position="506"/>
        <end position="519"/>
    </location>
</feature>
<protein>
    <submittedName>
        <fullName evidence="2">(pine wood nematode) hypothetical protein</fullName>
    </submittedName>
</protein>
<evidence type="ECO:0000313" key="3">
    <source>
        <dbReference type="Proteomes" id="UP000659654"/>
    </source>
</evidence>
<feature type="compositionally biased region" description="Low complexity" evidence="1">
    <location>
        <begin position="73"/>
        <end position="85"/>
    </location>
</feature>
<feature type="compositionally biased region" description="Polar residues" evidence="1">
    <location>
        <begin position="23"/>
        <end position="47"/>
    </location>
</feature>
<evidence type="ECO:0000256" key="1">
    <source>
        <dbReference type="SAM" id="MobiDB-lite"/>
    </source>
</evidence>
<feature type="region of interest" description="Disordered" evidence="1">
    <location>
        <begin position="389"/>
        <end position="417"/>
    </location>
</feature>
<proteinExistence type="predicted"/>
<comment type="caution">
    <text evidence="2">The sequence shown here is derived from an EMBL/GenBank/DDBJ whole genome shotgun (WGS) entry which is preliminary data.</text>
</comment>
<sequence>MEFRHHWTVFWTNGQFFTGLMSPNNVGQASGHRSSPASERQAHSAQAEQLPAVMAPPLVGQNPTGVPEEGKEGSSSTTGPSGFGPEPAPTDQADHLPAVEGSERSLDMDFSSFSNCSSSTSEEHSTLHDVPSIRSLEVFDEGAACEETLADQNDRLRFQRDFWKTQCRTLWERQETFEKKVRFYQEALGEAEVEAKKAKEAASVATKKAEEERALKEAAEKEVAELQALHRQHLRTAVADDRPPRAERSRSRSPLMTTACLQRPNTRRHPQIRDMRSKNKITRLLGLYEECQSANGDVATSPQPILNGLGPPEGRGNFKDLAQCFKKRTMAQKNTNVHEDNEGLLHGSSWTWRADRIGLHRSPGCLQFVQFNLDKQPRGLTKCTQTLVRPAGTRKKPVQREERRPGPLNEPGGPLEGNKGAIFPLIWSIGTEIRSRSGKIELRRREHPSPLNEPGGLLDHKRVLSPVTIKVEHLPGWSKPEHPGPPPHPGGLLENNACSARPNENSLKRNTEGTVEHPSLESTPEILSRPATEGNERKKFSKHNQLFPTDVYDEIIAPACLYARTLKFFSCSNPSELILRILPNLRRGDLPLFLVISPDTARSTFNLIYFHGNHRESVSWSPGEINGALEVPTAERSERSAQYCLMVEEQARVKNKLPPSPGNGPFLEDAISLKMHSAIVWRMIFGRRARLIGIEEQHSRRTIQRRKKNRALDSMVTSGFIEDAQ</sequence>
<dbReference type="AlphaFoldDB" id="A0A811K931"/>
<dbReference type="EMBL" id="CAJFCV020000001">
    <property type="protein sequence ID" value="CAG9088468.1"/>
    <property type="molecule type" value="Genomic_DNA"/>
</dbReference>
<dbReference type="Proteomes" id="UP000659654">
    <property type="component" value="Unassembled WGS sequence"/>
</dbReference>
<dbReference type="Proteomes" id="UP000582659">
    <property type="component" value="Unassembled WGS sequence"/>
</dbReference>
<feature type="compositionally biased region" description="Basic and acidic residues" evidence="1">
    <location>
        <begin position="238"/>
        <end position="250"/>
    </location>
</feature>
<feature type="region of interest" description="Disordered" evidence="1">
    <location>
        <begin position="23"/>
        <end position="95"/>
    </location>
</feature>
<feature type="region of interest" description="Disordered" evidence="1">
    <location>
        <begin position="235"/>
        <end position="254"/>
    </location>
</feature>
<keyword evidence="3" id="KW-1185">Reference proteome</keyword>
<reference evidence="2" key="1">
    <citation type="submission" date="2020-09" db="EMBL/GenBank/DDBJ databases">
        <authorList>
            <person name="Kikuchi T."/>
        </authorList>
    </citation>
    <scope>NUCLEOTIDE SEQUENCE</scope>
    <source>
        <strain evidence="2">Ka4C1</strain>
    </source>
</reference>
<feature type="region of interest" description="Disordered" evidence="1">
    <location>
        <begin position="109"/>
        <end position="128"/>
    </location>
</feature>
<evidence type="ECO:0000313" key="2">
    <source>
        <dbReference type="EMBL" id="CAD5211511.1"/>
    </source>
</evidence>
<dbReference type="EMBL" id="CAJFDI010000001">
    <property type="protein sequence ID" value="CAD5211511.1"/>
    <property type="molecule type" value="Genomic_DNA"/>
</dbReference>
<feature type="compositionally biased region" description="Low complexity" evidence="1">
    <location>
        <begin position="110"/>
        <end position="120"/>
    </location>
</feature>